<dbReference type="InterPro" id="IPR052983">
    <property type="entry name" value="MFS_Riboflavin_Transporter"/>
</dbReference>
<evidence type="ECO:0000259" key="7">
    <source>
        <dbReference type="PROSITE" id="PS50850"/>
    </source>
</evidence>
<feature type="transmembrane region" description="Helical" evidence="6">
    <location>
        <begin position="9"/>
        <end position="29"/>
    </location>
</feature>
<feature type="transmembrane region" description="Helical" evidence="6">
    <location>
        <begin position="80"/>
        <end position="98"/>
    </location>
</feature>
<keyword evidence="10" id="KW-1185">Reference proteome</keyword>
<dbReference type="PROSITE" id="PS51257">
    <property type="entry name" value="PROKAR_LIPOPROTEIN"/>
    <property type="match status" value="1"/>
</dbReference>
<dbReference type="OrthoDB" id="182417at2"/>
<feature type="transmembrane region" description="Helical" evidence="6">
    <location>
        <begin position="371"/>
        <end position="390"/>
    </location>
</feature>
<evidence type="ECO:0000256" key="3">
    <source>
        <dbReference type="ARBA" id="ARBA00022692"/>
    </source>
</evidence>
<dbReference type="Pfam" id="PF07690">
    <property type="entry name" value="MFS_1"/>
    <property type="match status" value="1"/>
</dbReference>
<keyword evidence="5 6" id="KW-0472">Membrane</keyword>
<evidence type="ECO:0000313" key="10">
    <source>
        <dbReference type="Proteomes" id="UP000253817"/>
    </source>
</evidence>
<reference evidence="11" key="2">
    <citation type="submission" date="2018-05" db="EMBL/GenBank/DDBJ databases">
        <title>Genome Sequencing of selected type strains of the family Eggerthellaceae.</title>
        <authorList>
            <person name="Danylec N."/>
            <person name="Stoll D.A."/>
            <person name="Doetsch A."/>
            <person name="Huch M."/>
        </authorList>
    </citation>
    <scope>NUCLEOTIDE SEQUENCE [LARGE SCALE GENOMIC DNA]</scope>
    <source>
        <strain evidence="11">DSM 16107</strain>
    </source>
</reference>
<dbReference type="GO" id="GO:0005886">
    <property type="term" value="C:plasma membrane"/>
    <property type="evidence" value="ECO:0007669"/>
    <property type="project" value="UniProtKB-SubCell"/>
</dbReference>
<evidence type="ECO:0000313" key="8">
    <source>
        <dbReference type="EMBL" id="RDB68520.1"/>
    </source>
</evidence>
<reference evidence="9" key="3">
    <citation type="journal article" date="2019" name="Microbiol. Resour. Announc.">
        <title>Draft Genome Sequences of Type Strains of Gordonibacter faecihominis, Paraeggerthella hongkongensis, Parvibacter caecicola,Slackia equolifaciens, Slackia faecicanis, and Slackia isoflavoniconvertens.</title>
        <authorList>
            <person name="Danylec N."/>
            <person name="Stoll D.A."/>
            <person name="Dotsch A."/>
            <person name="Huch M."/>
        </authorList>
    </citation>
    <scope>NUCLEOTIDE SEQUENCE</scope>
    <source>
        <strain evidence="9">DSM 16107</strain>
    </source>
</reference>
<evidence type="ECO:0000256" key="6">
    <source>
        <dbReference type="SAM" id="Phobius"/>
    </source>
</evidence>
<dbReference type="InterPro" id="IPR020846">
    <property type="entry name" value="MFS_dom"/>
</dbReference>
<comment type="caution">
    <text evidence="9">The sequence shown here is derived from an EMBL/GenBank/DDBJ whole genome shotgun (WGS) entry which is preliminary data.</text>
</comment>
<dbReference type="InterPro" id="IPR011701">
    <property type="entry name" value="MFS"/>
</dbReference>
<gene>
    <name evidence="8" type="ORF">C1876_09745</name>
    <name evidence="9" type="ORF">DMP09_09150</name>
</gene>
<feature type="transmembrane region" description="Helical" evidence="6">
    <location>
        <begin position="396"/>
        <end position="418"/>
    </location>
</feature>
<sequence length="426" mass="46684">MTQQKGKIFYGYAIMVSCIIMLIVGTGIIVNTVNQFVLPITEQTGMSRAAFTLYTSFQNIALMLTVPFLSKIYSKIKPKLMTIIGFVVMCAAYCLLSQCTQAWQFYVCGVFIGFGLAFVSTTTVGVLINNWFIKNKGTVMGIAMAGSGFGSMIFNPIAQQLIGSMGYQTAYLVLGVIMFICFIPALAIYTFKPEDKGLVPLGYEEKQAELAAKAEGAGDDAAEKKTVVLEGYTYKEAIRSPKFYILAFVIICLSGMSMGTFQQLTAYLVGTGYEKVFAATVVSTVSLFLMFGKFIWGFLRDRIGMKATFVIALSIFVVQYILLLFVGSNPALCYVHAVLFGLSFATPTMFAALLVNAAFGEKEYTRIYSTMQFFFYFGPIICNPLTGAIFDMTGAYSMAFIIYAVCIFICLIVGLVLLRGKGKQAA</sequence>
<dbReference type="EMBL" id="QICC01000033">
    <property type="protein sequence ID" value="RNM41567.1"/>
    <property type="molecule type" value="Genomic_DNA"/>
</dbReference>
<feature type="transmembrane region" description="Helical" evidence="6">
    <location>
        <begin position="49"/>
        <end position="68"/>
    </location>
</feature>
<feature type="transmembrane region" description="Helical" evidence="6">
    <location>
        <begin position="308"/>
        <end position="328"/>
    </location>
</feature>
<feature type="transmembrane region" description="Helical" evidence="6">
    <location>
        <begin position="334"/>
        <end position="359"/>
    </location>
</feature>
<dbReference type="GO" id="GO:0022857">
    <property type="term" value="F:transmembrane transporter activity"/>
    <property type="evidence" value="ECO:0007669"/>
    <property type="project" value="InterPro"/>
</dbReference>
<evidence type="ECO:0000256" key="5">
    <source>
        <dbReference type="ARBA" id="ARBA00023136"/>
    </source>
</evidence>
<evidence type="ECO:0000313" key="11">
    <source>
        <dbReference type="Proteomes" id="UP000270112"/>
    </source>
</evidence>
<dbReference type="Proteomes" id="UP000270112">
    <property type="component" value="Unassembled WGS sequence"/>
</dbReference>
<dbReference type="PANTHER" id="PTHR43385">
    <property type="entry name" value="RIBOFLAVIN TRANSPORTER RIBJ"/>
    <property type="match status" value="1"/>
</dbReference>
<protein>
    <recommendedName>
        <fullName evidence="7">Major facilitator superfamily (MFS) profile domain-containing protein</fullName>
    </recommendedName>
</protein>
<dbReference type="Gene3D" id="1.20.1250.20">
    <property type="entry name" value="MFS general substrate transporter like domains"/>
    <property type="match status" value="1"/>
</dbReference>
<organism evidence="9 11">
    <name type="scientific">Eggerthella sinensis</name>
    <dbReference type="NCBI Taxonomy" id="242230"/>
    <lineage>
        <taxon>Bacteria</taxon>
        <taxon>Bacillati</taxon>
        <taxon>Actinomycetota</taxon>
        <taxon>Coriobacteriia</taxon>
        <taxon>Eggerthellales</taxon>
        <taxon>Eggerthellaceae</taxon>
        <taxon>Eggerthella</taxon>
    </lineage>
</organism>
<proteinExistence type="predicted"/>
<reference evidence="8 10" key="1">
    <citation type="journal article" date="2018" name="Elife">
        <title>Discovery and characterization of a prevalent human gut bacterial enzyme sufficient for the inactivation of a family of plant toxins.</title>
        <authorList>
            <person name="Koppel N."/>
            <person name="Bisanz J.E."/>
            <person name="Pandelia M.E."/>
            <person name="Turnbaugh P.J."/>
            <person name="Balskus E.P."/>
        </authorList>
    </citation>
    <scope>NUCLEOTIDE SEQUENCE [LARGE SCALE GENOMIC DNA]</scope>
    <source>
        <strain evidence="8 10">DSM 16107</strain>
    </source>
</reference>
<dbReference type="InterPro" id="IPR036259">
    <property type="entry name" value="MFS_trans_sf"/>
</dbReference>
<feature type="transmembrane region" description="Helical" evidence="6">
    <location>
        <begin position="243"/>
        <end position="264"/>
    </location>
</feature>
<dbReference type="Proteomes" id="UP000253817">
    <property type="component" value="Unassembled WGS sequence"/>
</dbReference>
<evidence type="ECO:0000313" key="9">
    <source>
        <dbReference type="EMBL" id="RNM41567.1"/>
    </source>
</evidence>
<feature type="transmembrane region" description="Helical" evidence="6">
    <location>
        <begin position="104"/>
        <end position="127"/>
    </location>
</feature>
<feature type="transmembrane region" description="Helical" evidence="6">
    <location>
        <begin position="170"/>
        <end position="191"/>
    </location>
</feature>
<name>A0A3N0IXC4_9ACTN</name>
<dbReference type="RefSeq" id="WP_114546538.1">
    <property type="nucleotide sequence ID" value="NZ_CALJMG010000181.1"/>
</dbReference>
<keyword evidence="4 6" id="KW-1133">Transmembrane helix</keyword>
<evidence type="ECO:0000256" key="1">
    <source>
        <dbReference type="ARBA" id="ARBA00004651"/>
    </source>
</evidence>
<evidence type="ECO:0000256" key="2">
    <source>
        <dbReference type="ARBA" id="ARBA00022448"/>
    </source>
</evidence>
<comment type="subcellular location">
    <subcellularLocation>
        <location evidence="1">Cell membrane</location>
        <topology evidence="1">Multi-pass membrane protein</topology>
    </subcellularLocation>
</comment>
<keyword evidence="3 6" id="KW-0812">Transmembrane</keyword>
<feature type="domain" description="Major facilitator superfamily (MFS) profile" evidence="7">
    <location>
        <begin position="13"/>
        <end position="422"/>
    </location>
</feature>
<dbReference type="PANTHER" id="PTHR43385:SF1">
    <property type="entry name" value="RIBOFLAVIN TRANSPORTER RIBJ"/>
    <property type="match status" value="1"/>
</dbReference>
<keyword evidence="2" id="KW-0813">Transport</keyword>
<dbReference type="PROSITE" id="PS50850">
    <property type="entry name" value="MFS"/>
    <property type="match status" value="1"/>
</dbReference>
<dbReference type="AlphaFoldDB" id="A0A3N0IXC4"/>
<evidence type="ECO:0000256" key="4">
    <source>
        <dbReference type="ARBA" id="ARBA00022989"/>
    </source>
</evidence>
<accession>A0A3N0IXC4</accession>
<feature type="transmembrane region" description="Helical" evidence="6">
    <location>
        <begin position="276"/>
        <end position="296"/>
    </location>
</feature>
<dbReference type="EMBL" id="PPTT01000015">
    <property type="protein sequence ID" value="RDB68520.1"/>
    <property type="molecule type" value="Genomic_DNA"/>
</dbReference>
<feature type="transmembrane region" description="Helical" evidence="6">
    <location>
        <begin position="139"/>
        <end position="158"/>
    </location>
</feature>
<dbReference type="SUPFAM" id="SSF103473">
    <property type="entry name" value="MFS general substrate transporter"/>
    <property type="match status" value="1"/>
</dbReference>